<protein>
    <submittedName>
        <fullName evidence="1">Uncharacterized protein</fullName>
    </submittedName>
</protein>
<proteinExistence type="predicted"/>
<reference evidence="2" key="1">
    <citation type="journal article" date="2019" name="Int. J. Syst. Evol. Microbiol.">
        <title>The Global Catalogue of Microorganisms (GCM) 10K type strain sequencing project: providing services to taxonomists for standard genome sequencing and annotation.</title>
        <authorList>
            <consortium name="The Broad Institute Genomics Platform"/>
            <consortium name="The Broad Institute Genome Sequencing Center for Infectious Disease"/>
            <person name="Wu L."/>
            <person name="Ma J."/>
        </authorList>
    </citation>
    <scope>NUCLEOTIDE SEQUENCE [LARGE SCALE GENOMIC DNA]</scope>
    <source>
        <strain evidence="2">JCM 14162</strain>
    </source>
</reference>
<evidence type="ECO:0000313" key="1">
    <source>
        <dbReference type="EMBL" id="GAA0465237.1"/>
    </source>
</evidence>
<accession>A0ABP3JVS0</accession>
<dbReference type="Proteomes" id="UP001500713">
    <property type="component" value="Unassembled WGS sequence"/>
</dbReference>
<dbReference type="EMBL" id="BAAAEM010000002">
    <property type="protein sequence ID" value="GAA0465237.1"/>
    <property type="molecule type" value="Genomic_DNA"/>
</dbReference>
<sequence length="66" mass="7428">MDFSDRPARALFNLSRTPELVSGKANHANVTAAETHRNTTAMNLANLMKYLKRLREDNTIPEEATI</sequence>
<name>A0ABP3JVS0_9SPHN</name>
<organism evidence="1 2">
    <name type="scientific">Parasphingorhabdus litoris</name>
    <dbReference type="NCBI Taxonomy" id="394733"/>
    <lineage>
        <taxon>Bacteria</taxon>
        <taxon>Pseudomonadati</taxon>
        <taxon>Pseudomonadota</taxon>
        <taxon>Alphaproteobacteria</taxon>
        <taxon>Sphingomonadales</taxon>
        <taxon>Sphingomonadaceae</taxon>
        <taxon>Parasphingorhabdus</taxon>
    </lineage>
</organism>
<evidence type="ECO:0000313" key="2">
    <source>
        <dbReference type="Proteomes" id="UP001500713"/>
    </source>
</evidence>
<gene>
    <name evidence="1" type="ORF">GCM10009096_02240</name>
</gene>
<comment type="caution">
    <text evidence="1">The sequence shown here is derived from an EMBL/GenBank/DDBJ whole genome shotgun (WGS) entry which is preliminary data.</text>
</comment>
<keyword evidence="2" id="KW-1185">Reference proteome</keyword>